<evidence type="ECO:0000313" key="7">
    <source>
        <dbReference type="EMBL" id="KSU85339.1"/>
    </source>
</evidence>
<evidence type="ECO:0000256" key="2">
    <source>
        <dbReference type="ARBA" id="ARBA00012224"/>
    </source>
</evidence>
<gene>
    <name evidence="7" type="ORF">AS030_07485</name>
</gene>
<sequence>MNDFDTQIERLNTHSVKWDHTKEIFGKEDLLPMWVADMDFKAPQKVIDAMKSRLEHGVFGYSKATDETIDAVKYWLKTRHNWEIESDWIVFTPGVVPAISAAINTYTETGDGVLIQSPVYYPFGDMVRKNGRKLYKNSLRYTGDSYEMDFVDLEDQFKNNEIKLMLLCNPHNPVGRVWKRAELQKLAELCIAYDVLLFSDDIHFDLIYKRYKHTLVSSLSEDIQNRTITGIAPSKTFNLAGLQFSTIIIPNERLRNRFNTYLAKIGFFSPGSMGIIAAEAAYQHGDEWLEGLMDYLDHNLSYLKRFISEKLPEIKVIEPEGTYLVWLDCTALNMDHKKLEAFMQDEAKIAFDEGYIFGKEGEGFERINIACPLATLKEGLNRLERAIKKYKIEKS</sequence>
<evidence type="ECO:0000256" key="5">
    <source>
        <dbReference type="ARBA" id="ARBA00037974"/>
    </source>
</evidence>
<evidence type="ECO:0000256" key="4">
    <source>
        <dbReference type="ARBA" id="ARBA00023239"/>
    </source>
</evidence>
<keyword evidence="3" id="KW-0663">Pyridoxal phosphate</keyword>
<dbReference type="AlphaFoldDB" id="A0A0V8JE95"/>
<dbReference type="SUPFAM" id="SSF53383">
    <property type="entry name" value="PLP-dependent transferases"/>
    <property type="match status" value="1"/>
</dbReference>
<evidence type="ECO:0000256" key="1">
    <source>
        <dbReference type="ARBA" id="ARBA00001933"/>
    </source>
</evidence>
<dbReference type="InterPro" id="IPR015421">
    <property type="entry name" value="PyrdxlP-dep_Trfase_major"/>
</dbReference>
<dbReference type="InterPro" id="IPR015424">
    <property type="entry name" value="PyrdxlP-dep_Trfase"/>
</dbReference>
<dbReference type="NCBIfam" id="TIGR04350">
    <property type="entry name" value="C_S_lyase_PatB"/>
    <property type="match status" value="1"/>
</dbReference>
<comment type="cofactor">
    <cofactor evidence="1">
        <name>pyridoxal 5'-phosphate</name>
        <dbReference type="ChEBI" id="CHEBI:597326"/>
    </cofactor>
</comment>
<keyword evidence="8" id="KW-1185">Reference proteome</keyword>
<proteinExistence type="inferred from homology"/>
<protein>
    <recommendedName>
        <fullName evidence="2">cysteine-S-conjugate beta-lyase</fullName>
        <ecNumber evidence="2">4.4.1.13</ecNumber>
    </recommendedName>
</protein>
<comment type="caution">
    <text evidence="7">The sequence shown here is derived from an EMBL/GenBank/DDBJ whole genome shotgun (WGS) entry which is preliminary data.</text>
</comment>
<dbReference type="Gene3D" id="3.40.640.10">
    <property type="entry name" value="Type I PLP-dependent aspartate aminotransferase-like (Major domain)"/>
    <property type="match status" value="1"/>
</dbReference>
<dbReference type="GO" id="GO:0030170">
    <property type="term" value="F:pyridoxal phosphate binding"/>
    <property type="evidence" value="ECO:0007669"/>
    <property type="project" value="InterPro"/>
</dbReference>
<dbReference type="InterPro" id="IPR015422">
    <property type="entry name" value="PyrdxlP-dep_Trfase_small"/>
</dbReference>
<dbReference type="InterPro" id="IPR004839">
    <property type="entry name" value="Aminotransferase_I/II_large"/>
</dbReference>
<accession>A0A0V8JE95</accession>
<keyword evidence="4 7" id="KW-0456">Lyase</keyword>
<evidence type="ECO:0000256" key="3">
    <source>
        <dbReference type="ARBA" id="ARBA00022898"/>
    </source>
</evidence>
<dbReference type="Proteomes" id="UP000054099">
    <property type="component" value="Unassembled WGS sequence"/>
</dbReference>
<organism evidence="7 8">
    <name type="scientific">Fictibacillus enclensis</name>
    <dbReference type="NCBI Taxonomy" id="1017270"/>
    <lineage>
        <taxon>Bacteria</taxon>
        <taxon>Bacillati</taxon>
        <taxon>Bacillota</taxon>
        <taxon>Bacilli</taxon>
        <taxon>Bacillales</taxon>
        <taxon>Fictibacillaceae</taxon>
        <taxon>Fictibacillus</taxon>
    </lineage>
</organism>
<dbReference type="GO" id="GO:0047804">
    <property type="term" value="F:cysteine-S-conjugate beta-lyase activity"/>
    <property type="evidence" value="ECO:0007669"/>
    <property type="project" value="UniProtKB-EC"/>
</dbReference>
<dbReference type="EMBL" id="LNQN01000001">
    <property type="protein sequence ID" value="KSU85339.1"/>
    <property type="molecule type" value="Genomic_DNA"/>
</dbReference>
<evidence type="ECO:0000259" key="6">
    <source>
        <dbReference type="Pfam" id="PF00155"/>
    </source>
</evidence>
<dbReference type="PANTHER" id="PTHR43525:SF1">
    <property type="entry name" value="PROTEIN MALY"/>
    <property type="match status" value="1"/>
</dbReference>
<dbReference type="PANTHER" id="PTHR43525">
    <property type="entry name" value="PROTEIN MALY"/>
    <property type="match status" value="1"/>
</dbReference>
<dbReference type="RefSeq" id="WP_061970065.1">
    <property type="nucleotide sequence ID" value="NZ_FMAV01000001.1"/>
</dbReference>
<dbReference type="Pfam" id="PF00155">
    <property type="entry name" value="Aminotran_1_2"/>
    <property type="match status" value="1"/>
</dbReference>
<dbReference type="Gene3D" id="3.90.1150.10">
    <property type="entry name" value="Aspartate Aminotransferase, domain 1"/>
    <property type="match status" value="1"/>
</dbReference>
<dbReference type="InterPro" id="IPR027619">
    <property type="entry name" value="C-S_lyase_PatB-like"/>
</dbReference>
<feature type="domain" description="Aminotransferase class I/classII large" evidence="6">
    <location>
        <begin position="37"/>
        <end position="383"/>
    </location>
</feature>
<dbReference type="CDD" id="cd00609">
    <property type="entry name" value="AAT_like"/>
    <property type="match status" value="1"/>
</dbReference>
<reference evidence="7 8" key="1">
    <citation type="journal article" date="2014" name="Antonie Van Leeuwenhoek">
        <title>Fictibacillus enclensis sp. nov., isolated from marine sediment.</title>
        <authorList>
            <person name="Dastager S.G."/>
            <person name="Mawlankar R."/>
            <person name="Srinivasan K."/>
            <person name="Tang S.K."/>
            <person name="Lee J.C."/>
            <person name="Ramana V.V."/>
            <person name="Shouche Y.S."/>
        </authorList>
    </citation>
    <scope>NUCLEOTIDE SEQUENCE [LARGE SCALE GENOMIC DNA]</scope>
    <source>
        <strain evidence="7 8">NIO-1003</strain>
    </source>
</reference>
<dbReference type="OrthoDB" id="9802872at2"/>
<evidence type="ECO:0000313" key="8">
    <source>
        <dbReference type="Proteomes" id="UP000054099"/>
    </source>
</evidence>
<comment type="similarity">
    <text evidence="5">Belongs to the class-II pyridoxal-phosphate-dependent aminotransferase family. MalY/PatB cystathionine beta-lyase subfamily.</text>
</comment>
<dbReference type="EC" id="4.4.1.13" evidence="2"/>
<name>A0A0V8JE95_9BACL</name>
<dbReference type="InterPro" id="IPR051798">
    <property type="entry name" value="Class-II_PLP-Dep_Aminotrans"/>
</dbReference>